<dbReference type="Proteomes" id="UP001272052">
    <property type="component" value="Unassembled WGS sequence"/>
</dbReference>
<reference evidence="1 2" key="1">
    <citation type="submission" date="2023-06" db="EMBL/GenBank/DDBJ databases">
        <title>Genome sequence of Methanimicrococcus sp. At1.</title>
        <authorList>
            <person name="Protasov E."/>
            <person name="Platt K."/>
            <person name="Poehlein A."/>
            <person name="Daniel R."/>
            <person name="Brune A."/>
        </authorList>
    </citation>
    <scope>NUCLEOTIDE SEQUENCE [LARGE SCALE GENOMIC DNA]</scope>
    <source>
        <strain evidence="1 2">At1</strain>
    </source>
</reference>
<evidence type="ECO:0000313" key="1">
    <source>
        <dbReference type="EMBL" id="MDV0445385.1"/>
    </source>
</evidence>
<evidence type="ECO:0000313" key="2">
    <source>
        <dbReference type="Proteomes" id="UP001272052"/>
    </source>
</evidence>
<organism evidence="1 2">
    <name type="scientific">Methanimicrococcus hacksteinii</name>
    <dbReference type="NCBI Taxonomy" id="3028293"/>
    <lineage>
        <taxon>Archaea</taxon>
        <taxon>Methanobacteriati</taxon>
        <taxon>Methanobacteriota</taxon>
        <taxon>Stenosarchaea group</taxon>
        <taxon>Methanomicrobia</taxon>
        <taxon>Methanosarcinales</taxon>
        <taxon>Methanosarcinaceae</taxon>
        <taxon>Methanimicrococcus</taxon>
    </lineage>
</organism>
<dbReference type="RefSeq" id="WP_318785809.1">
    <property type="nucleotide sequence ID" value="NZ_JAWDKC010000017.1"/>
</dbReference>
<sequence>MADLSMPLHTKHADRQAVYSAPGVIFEQPHFAYENQYVGANWTTGHNFSRFAKNVHSGYLIQNPSAQSKTLANYSNFYGDDAWDCGHNLSKPFNGNYTPPSSLVSATAFSLDEGQRYLIGLMSYGYQQMNSVTNSQGFTNQQDITLQLEQSGSRVQKVDLKNLRVSMGAGDIAYLNLNGRQILKFVDSSAGGNLYIYNENGNQLGVISKINGKPSYENMTFDISFSHDGSNMDIIVQKYYRGVLNSTNSYSYSTNNDMSTLRAYMTGYQSNVDYISSQYTIYYGPLSGTNTNGFFENQQDITLPVAMSGYHVQELDLNNLRVSMGAGDIAYININGRQILKFVDSSAGGNLYIYNENGNQLGVISKVNGKPSFENMTFDVSFSQNGSNMDVAVKKYYRGVLNSTSNYSYATNNDISTMRAYMTGYQSNVDYISSQYVVFYAP</sequence>
<keyword evidence="2" id="KW-1185">Reference proteome</keyword>
<dbReference type="EMBL" id="JAWDKC010000017">
    <property type="protein sequence ID" value="MDV0445385.1"/>
    <property type="molecule type" value="Genomic_DNA"/>
</dbReference>
<proteinExistence type="predicted"/>
<protein>
    <submittedName>
        <fullName evidence="1">Uncharacterized protein</fullName>
    </submittedName>
</protein>
<name>A0ABU3VPZ6_9EURY</name>
<comment type="caution">
    <text evidence="1">The sequence shown here is derived from an EMBL/GenBank/DDBJ whole genome shotgun (WGS) entry which is preliminary data.</text>
</comment>
<gene>
    <name evidence="1" type="ORF">MmiAt1_09620</name>
</gene>
<accession>A0ABU3VPZ6</accession>